<evidence type="ECO:0000313" key="2">
    <source>
        <dbReference type="Proteomes" id="UP000730482"/>
    </source>
</evidence>
<dbReference type="EMBL" id="JAAFYZ010000047">
    <property type="protein sequence ID" value="MBS2548355.1"/>
    <property type="molecule type" value="Genomic_DNA"/>
</dbReference>
<keyword evidence="2" id="KW-1185">Reference proteome</keyword>
<dbReference type="RefSeq" id="WP_212009942.1">
    <property type="nucleotide sequence ID" value="NZ_JAAFYZ010000047.1"/>
</dbReference>
<dbReference type="Proteomes" id="UP000730482">
    <property type="component" value="Unassembled WGS sequence"/>
</dbReference>
<evidence type="ECO:0000313" key="1">
    <source>
        <dbReference type="EMBL" id="MBS2548355.1"/>
    </source>
</evidence>
<name>A0ABS5KQR3_9ACTN</name>
<reference evidence="1 2" key="1">
    <citation type="submission" date="2020-02" db="EMBL/GenBank/DDBJ databases">
        <title>Acidophilic actinobacteria isolated from forest soil.</title>
        <authorList>
            <person name="Golinska P."/>
        </authorList>
    </citation>
    <scope>NUCLEOTIDE SEQUENCE [LARGE SCALE GENOMIC DNA]</scope>
    <source>
        <strain evidence="1 2">NL8</strain>
    </source>
</reference>
<sequence length="189" mass="20090">MTAPILTVYPGAGVPPSGHDELRVPPAQMKTGDRLLLGGRIRTVRHAKRDGRRPAAVLLDAADGGPNVEEWVPETGDLPLPIWRPSRNAARERAAITSGRSTATRHLVVAASLASEPDLGPRIVRGLGSIPTTRDNRGTHGEARAQFPAFQRTRPEPDQAPALAASPSHIAQLYAAIATIRGSGQSDQF</sequence>
<gene>
    <name evidence="1" type="ORF">KGQ19_15930</name>
</gene>
<comment type="caution">
    <text evidence="1">The sequence shown here is derived from an EMBL/GenBank/DDBJ whole genome shotgun (WGS) entry which is preliminary data.</text>
</comment>
<protein>
    <submittedName>
        <fullName evidence="1">Uncharacterized protein</fullName>
    </submittedName>
</protein>
<proteinExistence type="predicted"/>
<organism evidence="1 2">
    <name type="scientific">Catenulispora pinistramenti</name>
    <dbReference type="NCBI Taxonomy" id="2705254"/>
    <lineage>
        <taxon>Bacteria</taxon>
        <taxon>Bacillati</taxon>
        <taxon>Actinomycetota</taxon>
        <taxon>Actinomycetes</taxon>
        <taxon>Catenulisporales</taxon>
        <taxon>Catenulisporaceae</taxon>
        <taxon>Catenulispora</taxon>
    </lineage>
</organism>
<accession>A0ABS5KQR3</accession>